<dbReference type="InterPro" id="IPR036806">
    <property type="entry name" value="YozE_SAM-like_sf"/>
</dbReference>
<dbReference type="RefSeq" id="WP_251944662.1">
    <property type="nucleotide sequence ID" value="NZ_JAMRYM010000021.1"/>
</dbReference>
<reference evidence="2" key="1">
    <citation type="submission" date="2022-06" db="EMBL/GenBank/DDBJ databases">
        <title>Whole genome shotgun sequencing (WGS) of Rathayibacter sp. ZW T2_19, isolated from stored onions (Allium cepa).</title>
        <authorList>
            <person name="Stoll D.A."/>
            <person name="Huch M."/>
        </authorList>
    </citation>
    <scope>NUCLEOTIDE SEQUENCE</scope>
    <source>
        <strain evidence="2">ZW T2_19</strain>
    </source>
</reference>
<gene>
    <name evidence="2" type="ORF">NB037_07305</name>
</gene>
<organism evidence="2 3">
    <name type="scientific">Rathayibacter rubneri</name>
    <dbReference type="NCBI Taxonomy" id="2950106"/>
    <lineage>
        <taxon>Bacteria</taxon>
        <taxon>Bacillati</taxon>
        <taxon>Actinomycetota</taxon>
        <taxon>Actinomycetes</taxon>
        <taxon>Micrococcales</taxon>
        <taxon>Microbacteriaceae</taxon>
        <taxon>Rathayibacter</taxon>
    </lineage>
</organism>
<evidence type="ECO:0008006" key="4">
    <source>
        <dbReference type="Google" id="ProtNLM"/>
    </source>
</evidence>
<feature type="region of interest" description="Disordered" evidence="1">
    <location>
        <begin position="61"/>
        <end position="80"/>
    </location>
</feature>
<protein>
    <recommendedName>
        <fullName evidence="4">YozE SAM-like domain-containing protein</fullName>
    </recommendedName>
</protein>
<proteinExistence type="predicted"/>
<evidence type="ECO:0000313" key="3">
    <source>
        <dbReference type="Proteomes" id="UP001155240"/>
    </source>
</evidence>
<dbReference type="EMBL" id="JAMRYM010000021">
    <property type="protein sequence ID" value="MCM6762222.1"/>
    <property type="molecule type" value="Genomic_DNA"/>
</dbReference>
<dbReference type="AlphaFoldDB" id="A0A9X2ISS0"/>
<sequence>MTQTFPAWLRDQSTRDDEVGTLAQEFAAHTDLPEHGGRSIYEGYFASEPAEAQSGFDRAWSEFEADVQPSPASDDPDGLR</sequence>
<dbReference type="Gene3D" id="1.10.150.260">
    <property type="entry name" value="YozE SAM-like"/>
    <property type="match status" value="1"/>
</dbReference>
<keyword evidence="3" id="KW-1185">Reference proteome</keyword>
<dbReference type="Proteomes" id="UP001155240">
    <property type="component" value="Unassembled WGS sequence"/>
</dbReference>
<name>A0A9X2ISS0_9MICO</name>
<accession>A0A9X2ISS0</accession>
<evidence type="ECO:0000313" key="2">
    <source>
        <dbReference type="EMBL" id="MCM6762222.1"/>
    </source>
</evidence>
<comment type="caution">
    <text evidence="2">The sequence shown here is derived from an EMBL/GenBank/DDBJ whole genome shotgun (WGS) entry which is preliminary data.</text>
</comment>
<dbReference type="SUPFAM" id="SSF140652">
    <property type="entry name" value="YozE-like"/>
    <property type="match status" value="1"/>
</dbReference>
<evidence type="ECO:0000256" key="1">
    <source>
        <dbReference type="SAM" id="MobiDB-lite"/>
    </source>
</evidence>